<name>A0A4R2NU43_9BACL</name>
<feature type="domain" description="Aminoglycoside phosphotransferase" evidence="1">
    <location>
        <begin position="36"/>
        <end position="269"/>
    </location>
</feature>
<keyword evidence="2" id="KW-0808">Transferase</keyword>
<keyword evidence="3" id="KW-1185">Reference proteome</keyword>
<dbReference type="PANTHER" id="PTHR21310">
    <property type="entry name" value="AMINOGLYCOSIDE PHOSPHOTRANSFERASE-RELATED-RELATED"/>
    <property type="match status" value="1"/>
</dbReference>
<keyword evidence="2" id="KW-0418">Kinase</keyword>
<dbReference type="EMBL" id="SLXK01000021">
    <property type="protein sequence ID" value="TCP25599.1"/>
    <property type="molecule type" value="Genomic_DNA"/>
</dbReference>
<protein>
    <submittedName>
        <fullName evidence="2">Aminoglycoside phosphotransferase (APT) family kinase protein</fullName>
    </submittedName>
</protein>
<dbReference type="InterPro" id="IPR011009">
    <property type="entry name" value="Kinase-like_dom_sf"/>
</dbReference>
<dbReference type="GO" id="GO:0016301">
    <property type="term" value="F:kinase activity"/>
    <property type="evidence" value="ECO:0007669"/>
    <property type="project" value="UniProtKB-KW"/>
</dbReference>
<dbReference type="PANTHER" id="PTHR21310:SF15">
    <property type="entry name" value="AMINOGLYCOSIDE PHOSPHOTRANSFERASE DOMAIN-CONTAINING PROTEIN"/>
    <property type="match status" value="1"/>
</dbReference>
<dbReference type="InterPro" id="IPR051678">
    <property type="entry name" value="AGP_Transferase"/>
</dbReference>
<dbReference type="SUPFAM" id="SSF56112">
    <property type="entry name" value="Protein kinase-like (PK-like)"/>
    <property type="match status" value="1"/>
</dbReference>
<dbReference type="Proteomes" id="UP000295416">
    <property type="component" value="Unassembled WGS sequence"/>
</dbReference>
<gene>
    <name evidence="2" type="ORF">EV207_12129</name>
</gene>
<sequence length="322" mass="36773">MKENWERMKPARLLSVQEIEEMLQAFMPGKSLKSTEVLGGGFSNSNYKLQIDSLDHPLVLRVCNQNICQVEDALHGRLHKHMPVPEIYYSECNGEKSFAVMEWKEGIQLKGVMYSGDVKPIRQSAFSAGYWLSEIRKHMFPRSGFFNGALDINEPLKIKPDTFHTLMEQFLIDGHTSHWLGSELTSKLWDFIRTNKHLLEDIDPAPALVHSDYNGLNILVSEDNSQVTGILDWEFAFAGPVYVDIGNMLRYENIPHFAEFEHAFIEGLQSGGIVLHDEWKKVAKLVDLIALCSLLNNRHGGINRVRDIKQLITQTMENWGGY</sequence>
<dbReference type="InterPro" id="IPR002575">
    <property type="entry name" value="Aminoglycoside_PTrfase"/>
</dbReference>
<accession>A0A4R2NU43</accession>
<evidence type="ECO:0000313" key="3">
    <source>
        <dbReference type="Proteomes" id="UP000295416"/>
    </source>
</evidence>
<organism evidence="2 3">
    <name type="scientific">Scopulibacillus darangshiensis</name>
    <dbReference type="NCBI Taxonomy" id="442528"/>
    <lineage>
        <taxon>Bacteria</taxon>
        <taxon>Bacillati</taxon>
        <taxon>Bacillota</taxon>
        <taxon>Bacilli</taxon>
        <taxon>Bacillales</taxon>
        <taxon>Sporolactobacillaceae</taxon>
        <taxon>Scopulibacillus</taxon>
    </lineage>
</organism>
<evidence type="ECO:0000313" key="2">
    <source>
        <dbReference type="EMBL" id="TCP25599.1"/>
    </source>
</evidence>
<proteinExistence type="predicted"/>
<dbReference type="Pfam" id="PF01636">
    <property type="entry name" value="APH"/>
    <property type="match status" value="1"/>
</dbReference>
<reference evidence="2 3" key="1">
    <citation type="submission" date="2019-03" db="EMBL/GenBank/DDBJ databases">
        <title>Genomic Encyclopedia of Type Strains, Phase IV (KMG-IV): sequencing the most valuable type-strain genomes for metagenomic binning, comparative biology and taxonomic classification.</title>
        <authorList>
            <person name="Goeker M."/>
        </authorList>
    </citation>
    <scope>NUCLEOTIDE SEQUENCE [LARGE SCALE GENOMIC DNA]</scope>
    <source>
        <strain evidence="2 3">DSM 19377</strain>
    </source>
</reference>
<dbReference type="Gene3D" id="3.30.200.150">
    <property type="match status" value="1"/>
</dbReference>
<dbReference type="Gene3D" id="3.90.1200.10">
    <property type="match status" value="1"/>
</dbReference>
<dbReference type="RefSeq" id="WP_132746762.1">
    <property type="nucleotide sequence ID" value="NZ_SLXK01000021.1"/>
</dbReference>
<comment type="caution">
    <text evidence="2">The sequence shown here is derived from an EMBL/GenBank/DDBJ whole genome shotgun (WGS) entry which is preliminary data.</text>
</comment>
<evidence type="ECO:0000259" key="1">
    <source>
        <dbReference type="Pfam" id="PF01636"/>
    </source>
</evidence>
<dbReference type="AlphaFoldDB" id="A0A4R2NU43"/>
<dbReference type="OrthoDB" id="9800774at2"/>